<evidence type="ECO:0000259" key="3">
    <source>
        <dbReference type="PROSITE" id="PS50031"/>
    </source>
</evidence>
<dbReference type="Gene3D" id="1.10.238.10">
    <property type="entry name" value="EF-hand"/>
    <property type="match status" value="1"/>
</dbReference>
<feature type="compositionally biased region" description="Polar residues" evidence="2">
    <location>
        <begin position="291"/>
        <end position="304"/>
    </location>
</feature>
<dbReference type="PROSITE" id="PS50031">
    <property type="entry name" value="EH"/>
    <property type="match status" value="1"/>
</dbReference>
<dbReference type="InterPro" id="IPR000261">
    <property type="entry name" value="EH_dom"/>
</dbReference>
<feature type="region of interest" description="Disordered" evidence="2">
    <location>
        <begin position="523"/>
        <end position="631"/>
    </location>
</feature>
<evidence type="ECO:0000313" key="5">
    <source>
        <dbReference type="Proteomes" id="UP001224775"/>
    </source>
</evidence>
<feature type="compositionally biased region" description="Polar residues" evidence="2">
    <location>
        <begin position="14"/>
        <end position="37"/>
    </location>
</feature>
<organism evidence="4 5">
    <name type="scientific">Skeletonema marinoi</name>
    <dbReference type="NCBI Taxonomy" id="267567"/>
    <lineage>
        <taxon>Eukaryota</taxon>
        <taxon>Sar</taxon>
        <taxon>Stramenopiles</taxon>
        <taxon>Ochrophyta</taxon>
        <taxon>Bacillariophyta</taxon>
        <taxon>Coscinodiscophyceae</taxon>
        <taxon>Thalassiosirophycidae</taxon>
        <taxon>Thalassiosirales</taxon>
        <taxon>Skeletonemataceae</taxon>
        <taxon>Skeletonema</taxon>
        <taxon>Skeletonema marinoi-dohrnii complex</taxon>
    </lineage>
</organism>
<reference evidence="4" key="1">
    <citation type="submission" date="2023-06" db="EMBL/GenBank/DDBJ databases">
        <title>Survivors Of The Sea: Transcriptome response of Skeletonema marinoi to long-term dormancy.</title>
        <authorList>
            <person name="Pinder M.I.M."/>
            <person name="Kourtchenko O."/>
            <person name="Robertson E.K."/>
            <person name="Larsson T."/>
            <person name="Maumus F."/>
            <person name="Osuna-Cruz C.M."/>
            <person name="Vancaester E."/>
            <person name="Stenow R."/>
            <person name="Vandepoele K."/>
            <person name="Ploug H."/>
            <person name="Bruchert V."/>
            <person name="Godhe A."/>
            <person name="Topel M."/>
        </authorList>
    </citation>
    <scope>NUCLEOTIDE SEQUENCE</scope>
    <source>
        <strain evidence="4">R05AC</strain>
    </source>
</reference>
<dbReference type="AlphaFoldDB" id="A0AAD8XZ68"/>
<feature type="region of interest" description="Disordered" evidence="2">
    <location>
        <begin position="291"/>
        <end position="330"/>
    </location>
</feature>
<keyword evidence="1" id="KW-0175">Coiled coil</keyword>
<evidence type="ECO:0000313" key="4">
    <source>
        <dbReference type="EMBL" id="KAK1736412.1"/>
    </source>
</evidence>
<keyword evidence="5" id="KW-1185">Reference proteome</keyword>
<gene>
    <name evidence="4" type="ORF">QTG54_013012</name>
</gene>
<proteinExistence type="predicted"/>
<sequence length="631" mass="69387">MESPAEDTTPPPSSYAQGRNMNHLHSSGSSMKANSSDYGDIMEEGGEEVGNPPETAADTTERDHDDYGMTAEEKKEADIPIVTSLSVPIDSSTNNDPNSHVEVVNNETSKPPLPAVVVGVSSSIITFKFSYEPRDYEQEYYDQLFYRVASTSNTPVAANKPKEEIIVPPKEAAKLFYTSGVPPERLRMVWNMATLPSTPLPPGAKPPPSLTYGQFKVAVRLIQLFQNRVAAVDEQLTVSEENSGEGGGGSDGGLVRLAPAYFNGISGEFVPLPSNNAVEAIKTMYGVPASETNVVPASTPNGVTRQARRRSSSLSSNEEKRPSNGRMNANMPTYEEANNAAQPMSLVEMEREIRRLSVMVGSLQREVKELKRDNANVPRNTIVEDEDPTVGVEIYWGERKEKEQSPEKRAVTPNEVPLKAKVAKTPKNLRSSMPTPPQYATMDNRKNTVSRNRLSQSQNIPAMHPSIPRRTKNHLGIHASGAATGVAQVSMQPIQIPEEGESLTSQMHAVRKQEEFDTLLSHAKDRVEGDSASKTGSRHSNRSGSFRPALLSNTPRRNRRDNRPADLSASARHIIRDKTGKVELYKVEPEPPSTKAVDLTPLNPPPLRPTFDEEAPVPVTQNHRRSLIRRR</sequence>
<comment type="caution">
    <text evidence="4">The sequence shown here is derived from an EMBL/GenBank/DDBJ whole genome shotgun (WGS) entry which is preliminary data.</text>
</comment>
<dbReference type="EMBL" id="JATAAI010000029">
    <property type="protein sequence ID" value="KAK1736412.1"/>
    <property type="molecule type" value="Genomic_DNA"/>
</dbReference>
<dbReference type="Proteomes" id="UP001224775">
    <property type="component" value="Unassembled WGS sequence"/>
</dbReference>
<accession>A0AAD8XZ68</accession>
<name>A0AAD8XZ68_9STRA</name>
<protein>
    <recommendedName>
        <fullName evidence="3">EH domain-containing protein</fullName>
    </recommendedName>
</protein>
<evidence type="ECO:0000256" key="1">
    <source>
        <dbReference type="SAM" id="Coils"/>
    </source>
</evidence>
<feature type="compositionally biased region" description="Basic residues" evidence="2">
    <location>
        <begin position="622"/>
        <end position="631"/>
    </location>
</feature>
<feature type="compositionally biased region" description="Basic and acidic residues" evidence="2">
    <location>
        <begin position="574"/>
        <end position="589"/>
    </location>
</feature>
<feature type="domain" description="EH" evidence="3">
    <location>
        <begin position="137"/>
        <end position="193"/>
    </location>
</feature>
<evidence type="ECO:0000256" key="2">
    <source>
        <dbReference type="SAM" id="MobiDB-lite"/>
    </source>
</evidence>
<feature type="coiled-coil region" evidence="1">
    <location>
        <begin position="346"/>
        <end position="373"/>
    </location>
</feature>
<feature type="region of interest" description="Disordered" evidence="2">
    <location>
        <begin position="1"/>
        <end position="73"/>
    </location>
</feature>
<feature type="compositionally biased region" description="Basic and acidic residues" evidence="2">
    <location>
        <begin position="59"/>
        <end position="73"/>
    </location>
</feature>